<dbReference type="PANTHER" id="PTHR31566:SF0">
    <property type="entry name" value="CYTOCHROME C BIOGENESIS PROTEIN CCS1, CHLOROPLASTIC"/>
    <property type="match status" value="1"/>
</dbReference>
<evidence type="ECO:0000313" key="8">
    <source>
        <dbReference type="EMBL" id="MBB4674465.1"/>
    </source>
</evidence>
<dbReference type="GO" id="GO:0017004">
    <property type="term" value="P:cytochrome complex assembly"/>
    <property type="evidence" value="ECO:0007669"/>
    <property type="project" value="UniProtKB-KW"/>
</dbReference>
<keyword evidence="5 6" id="KW-0472">Membrane</keyword>
<organism evidence="8 9">
    <name type="scientific">Crossiella cryophila</name>
    <dbReference type="NCBI Taxonomy" id="43355"/>
    <lineage>
        <taxon>Bacteria</taxon>
        <taxon>Bacillati</taxon>
        <taxon>Actinomycetota</taxon>
        <taxon>Actinomycetes</taxon>
        <taxon>Pseudonocardiales</taxon>
        <taxon>Pseudonocardiaceae</taxon>
        <taxon>Crossiella</taxon>
    </lineage>
</organism>
<dbReference type="PANTHER" id="PTHR31566">
    <property type="entry name" value="CYTOCHROME C BIOGENESIS PROTEIN CCS1, CHLOROPLASTIC"/>
    <property type="match status" value="1"/>
</dbReference>
<keyword evidence="2 6" id="KW-0812">Transmembrane</keyword>
<evidence type="ECO:0000256" key="6">
    <source>
        <dbReference type="SAM" id="Phobius"/>
    </source>
</evidence>
<proteinExistence type="predicted"/>
<evidence type="ECO:0000256" key="3">
    <source>
        <dbReference type="ARBA" id="ARBA00022748"/>
    </source>
</evidence>
<feature type="transmembrane region" description="Helical" evidence="6">
    <location>
        <begin position="185"/>
        <end position="205"/>
    </location>
</feature>
<name>A0A7W7FR30_9PSEU</name>
<evidence type="ECO:0000313" key="9">
    <source>
        <dbReference type="Proteomes" id="UP000533598"/>
    </source>
</evidence>
<keyword evidence="9" id="KW-1185">Reference proteome</keyword>
<accession>A0A7W7FR30</accession>
<evidence type="ECO:0000256" key="1">
    <source>
        <dbReference type="ARBA" id="ARBA00004141"/>
    </source>
</evidence>
<reference evidence="8 9" key="1">
    <citation type="submission" date="2020-08" db="EMBL/GenBank/DDBJ databases">
        <title>Sequencing the genomes of 1000 actinobacteria strains.</title>
        <authorList>
            <person name="Klenk H.-P."/>
        </authorList>
    </citation>
    <scope>NUCLEOTIDE SEQUENCE [LARGE SCALE GENOMIC DNA]</scope>
    <source>
        <strain evidence="8 9">DSM 44230</strain>
    </source>
</reference>
<feature type="transmembrane region" description="Helical" evidence="6">
    <location>
        <begin position="461"/>
        <end position="480"/>
    </location>
</feature>
<dbReference type="Pfam" id="PF05140">
    <property type="entry name" value="ResB"/>
    <property type="match status" value="1"/>
</dbReference>
<feature type="domain" description="ResB-like" evidence="7">
    <location>
        <begin position="34"/>
        <end position="516"/>
    </location>
</feature>
<gene>
    <name evidence="8" type="ORF">HNR67_000583</name>
</gene>
<evidence type="ECO:0000256" key="2">
    <source>
        <dbReference type="ARBA" id="ARBA00022692"/>
    </source>
</evidence>
<sequence>MSEEMTESSTPQRQGRAAAVLAFGRNTWRGLTSMRTALILLFLLAVAALPGALLPQYSLNAVKVAEYIKQYPTLGPILDDLGFFAVYGAPWFAAIYVLLFVSLIGCLLPRTVEYARQLRQQPVLVPRNLSRMPHHGSTTVDGSVEQVLAATKGTLRGWRKIERTEDEGVATVSAERGFTREAGNLVFHFALVALLLGMAAGKLFGYEGQVIVLANGSQFCNSGIYAYDSFRPGLTVDGTELNPFCVRVDSMESRYFDDLQPDRYRAQVAYQDAHELSGPNWRTAELEVNSPVRLSGDRVYLLGTGYAPRFVVTFPGGEQRVGQVQWKPMDMVTLLSEGATKFDPPGVTDSEERRKKQLAITGLFAPTAGYHGSVLTSIFPEARDPAVAVDIYRGDLGNESGRGQSIFEIDKSMVDSGRLTKVLRKNLAMGEEVTLDDGTKVRFDGVEQWVSLQVSSDPAQFAVLLAGLAVLVGLGLSLIIKRRRLWVRLSPAGDGRTLIEVGGLARTDQAGYGEEFTRVATELFAARGKDK</sequence>
<dbReference type="InterPro" id="IPR023494">
    <property type="entry name" value="Cyt_c_bgen_Ccs1/CcsB/ResB"/>
</dbReference>
<evidence type="ECO:0000259" key="7">
    <source>
        <dbReference type="Pfam" id="PF05140"/>
    </source>
</evidence>
<feature type="transmembrane region" description="Helical" evidence="6">
    <location>
        <begin position="37"/>
        <end position="57"/>
    </location>
</feature>
<dbReference type="GO" id="GO:0016020">
    <property type="term" value="C:membrane"/>
    <property type="evidence" value="ECO:0007669"/>
    <property type="project" value="UniProtKB-SubCell"/>
</dbReference>
<dbReference type="Proteomes" id="UP000533598">
    <property type="component" value="Unassembled WGS sequence"/>
</dbReference>
<keyword evidence="3" id="KW-0201">Cytochrome c-type biogenesis</keyword>
<evidence type="ECO:0000256" key="4">
    <source>
        <dbReference type="ARBA" id="ARBA00022989"/>
    </source>
</evidence>
<protein>
    <submittedName>
        <fullName evidence="8">Cytochrome c biogenesis protein</fullName>
    </submittedName>
</protein>
<feature type="transmembrane region" description="Helical" evidence="6">
    <location>
        <begin position="84"/>
        <end position="108"/>
    </location>
</feature>
<comment type="subcellular location">
    <subcellularLocation>
        <location evidence="1">Membrane</location>
        <topology evidence="1">Multi-pass membrane protein</topology>
    </subcellularLocation>
</comment>
<dbReference type="EMBL" id="JACHMH010000001">
    <property type="protein sequence ID" value="MBB4674465.1"/>
    <property type="molecule type" value="Genomic_DNA"/>
</dbReference>
<evidence type="ECO:0000256" key="5">
    <source>
        <dbReference type="ARBA" id="ARBA00023136"/>
    </source>
</evidence>
<dbReference type="AlphaFoldDB" id="A0A7W7FR30"/>
<comment type="caution">
    <text evidence="8">The sequence shown here is derived from an EMBL/GenBank/DDBJ whole genome shotgun (WGS) entry which is preliminary data.</text>
</comment>
<keyword evidence="4 6" id="KW-1133">Transmembrane helix</keyword>
<dbReference type="InterPro" id="IPR007816">
    <property type="entry name" value="ResB-like_domain"/>
</dbReference>